<keyword evidence="1" id="KW-0812">Transmembrane</keyword>
<keyword evidence="1" id="KW-0472">Membrane</keyword>
<feature type="transmembrane region" description="Helical" evidence="1">
    <location>
        <begin position="297"/>
        <end position="315"/>
    </location>
</feature>
<comment type="caution">
    <text evidence="2">The sequence shown here is derived from an EMBL/GenBank/DDBJ whole genome shotgun (WGS) entry which is preliminary data.</text>
</comment>
<evidence type="ECO:0000256" key="1">
    <source>
        <dbReference type="SAM" id="Phobius"/>
    </source>
</evidence>
<dbReference type="OrthoDB" id="5753718at2"/>
<feature type="transmembrane region" description="Helical" evidence="1">
    <location>
        <begin position="12"/>
        <end position="32"/>
    </location>
</feature>
<dbReference type="EMBL" id="SDGV01000022">
    <property type="protein sequence ID" value="THB60543.1"/>
    <property type="molecule type" value="Genomic_DNA"/>
</dbReference>
<organism evidence="2 3">
    <name type="scientific">Vagococcus silagei</name>
    <dbReference type="NCBI Taxonomy" id="2508885"/>
    <lineage>
        <taxon>Bacteria</taxon>
        <taxon>Bacillati</taxon>
        <taxon>Bacillota</taxon>
        <taxon>Bacilli</taxon>
        <taxon>Lactobacillales</taxon>
        <taxon>Enterococcaceae</taxon>
        <taxon>Vagococcus</taxon>
    </lineage>
</organism>
<dbReference type="Proteomes" id="UP000310506">
    <property type="component" value="Unassembled WGS sequence"/>
</dbReference>
<evidence type="ECO:0000313" key="3">
    <source>
        <dbReference type="Proteomes" id="UP000310506"/>
    </source>
</evidence>
<feature type="transmembrane region" description="Helical" evidence="1">
    <location>
        <begin position="167"/>
        <end position="187"/>
    </location>
</feature>
<evidence type="ECO:0000313" key="2">
    <source>
        <dbReference type="EMBL" id="THB60543.1"/>
    </source>
</evidence>
<accession>A0A4S3B4L0</accession>
<feature type="transmembrane region" description="Helical" evidence="1">
    <location>
        <begin position="199"/>
        <end position="220"/>
    </location>
</feature>
<feature type="transmembrane region" description="Helical" evidence="1">
    <location>
        <begin position="335"/>
        <end position="357"/>
    </location>
</feature>
<dbReference type="PANTHER" id="PTHR41771">
    <property type="entry name" value="MEMBRANE PROTEIN-RELATED"/>
    <property type="match status" value="1"/>
</dbReference>
<keyword evidence="3" id="KW-1185">Reference proteome</keyword>
<feature type="transmembrane region" description="Helical" evidence="1">
    <location>
        <begin position="119"/>
        <end position="136"/>
    </location>
</feature>
<name>A0A4S3B4L0_9ENTE</name>
<gene>
    <name evidence="2" type="ORF">ESZ54_09985</name>
</gene>
<dbReference type="RefSeq" id="WP_136137533.1">
    <property type="nucleotide sequence ID" value="NZ_SDGV01000022.1"/>
</dbReference>
<feature type="transmembrane region" description="Helical" evidence="1">
    <location>
        <begin position="240"/>
        <end position="267"/>
    </location>
</feature>
<dbReference type="PANTHER" id="PTHR41771:SF1">
    <property type="entry name" value="MEMBRANE PROTEIN"/>
    <property type="match status" value="1"/>
</dbReference>
<dbReference type="Pfam" id="PF07907">
    <property type="entry name" value="YibE_F"/>
    <property type="match status" value="1"/>
</dbReference>
<feature type="transmembrane region" description="Helical" evidence="1">
    <location>
        <begin position="143"/>
        <end position="161"/>
    </location>
</feature>
<proteinExistence type="predicted"/>
<reference evidence="2 3" key="1">
    <citation type="submission" date="2019-01" db="EMBL/GenBank/DDBJ databases">
        <title>Vagococcus silagei sp. nov. isolated from brewer's grain.</title>
        <authorList>
            <person name="Guu J.-R."/>
        </authorList>
    </citation>
    <scope>NUCLEOTIDE SEQUENCE [LARGE SCALE GENOMIC DNA]</scope>
    <source>
        <strain evidence="2 3">2B-2</strain>
    </source>
</reference>
<dbReference type="InterPro" id="IPR012507">
    <property type="entry name" value="YibE_F"/>
</dbReference>
<protein>
    <submittedName>
        <fullName evidence="2">YibE/F family protein</fullName>
    </submittedName>
</protein>
<sequence length="359" mass="40108">MKQMSKQKLFGAIFLLAIASILTFCSLNYSLYQQTIATVQTVQTKQIDEKNDAHSNTEKHFSQKLELLIKNGTKKGQIIQTDYQYSESQITHQKINKNDVLFVKLSESDLTIIDFKRDTLLIVLTFSFMILLLLVAHTSGIRMFTSTVINGIILTGILLTSEKLADGLLLPIFIVMIPLMIALSMIISNGYHSKTKVTILTSIICTYATFFVGWLVITLLNHRGLHYEEMELVTRPPHLIFLTSLLIGSLGGVMDIAMTISSALFEIKEQKPLISKKELTQAGQTIGQEILGPMTNIMVFSYLSGAIPLIIIFLKNNMSFTYTFSITLSLEITRALVGCIGIILTIPLTIYVLTTIIEL</sequence>
<keyword evidence="1" id="KW-1133">Transmembrane helix</keyword>
<dbReference type="AlphaFoldDB" id="A0A4S3B4L0"/>